<evidence type="ECO:0000313" key="2">
    <source>
        <dbReference type="Proteomes" id="UP000253046"/>
    </source>
</evidence>
<dbReference type="Proteomes" id="UP000253046">
    <property type="component" value="Unassembled WGS sequence"/>
</dbReference>
<accession>A0A366I4G2</accession>
<proteinExistence type="predicted"/>
<protein>
    <submittedName>
        <fullName evidence="1">Uncharacterized protein</fullName>
    </submittedName>
</protein>
<evidence type="ECO:0000313" key="1">
    <source>
        <dbReference type="EMBL" id="RBP63017.1"/>
    </source>
</evidence>
<comment type="caution">
    <text evidence="1">The sequence shown here is derived from an EMBL/GenBank/DDBJ whole genome shotgun (WGS) entry which is preliminary data.</text>
</comment>
<dbReference type="AlphaFoldDB" id="A0A366I4G2"/>
<gene>
    <name evidence="1" type="ORF">DES54_11331</name>
</gene>
<sequence length="55" mass="6189">MSIFASFYTSQKTQLDQWINMLCRHIATVHKVAHSRTTPIPLMADGFDVLPGKNA</sequence>
<keyword evidence="2" id="KW-1185">Reference proteome</keyword>
<reference evidence="1 2" key="1">
    <citation type="submission" date="2018-06" db="EMBL/GenBank/DDBJ databases">
        <title>Genomic Encyclopedia of Type Strains, Phase IV (KMG-IV): sequencing the most valuable type-strain genomes for metagenomic binning, comparative biology and taxonomic classification.</title>
        <authorList>
            <person name="Goeker M."/>
        </authorList>
    </citation>
    <scope>NUCLEOTIDE SEQUENCE [LARGE SCALE GENOMIC DNA]</scope>
    <source>
        <strain evidence="1 2">DSM 30166</strain>
    </source>
</reference>
<organism evidence="1 2">
    <name type="scientific">Brenneria salicis ATCC 15712 = DSM 30166</name>
    <dbReference type="NCBI Taxonomy" id="714314"/>
    <lineage>
        <taxon>Bacteria</taxon>
        <taxon>Pseudomonadati</taxon>
        <taxon>Pseudomonadota</taxon>
        <taxon>Gammaproteobacteria</taxon>
        <taxon>Enterobacterales</taxon>
        <taxon>Pectobacteriaceae</taxon>
        <taxon>Brenneria</taxon>
    </lineage>
</organism>
<name>A0A366I4G2_9GAMM</name>
<dbReference type="RefSeq" id="WP_169050451.1">
    <property type="nucleotide sequence ID" value="NZ_AGJP01000001.1"/>
</dbReference>
<dbReference type="EMBL" id="QNRY01000013">
    <property type="protein sequence ID" value="RBP63017.1"/>
    <property type="molecule type" value="Genomic_DNA"/>
</dbReference>